<evidence type="ECO:0000313" key="3">
    <source>
        <dbReference type="EMBL" id="KAG0328239.1"/>
    </source>
</evidence>
<dbReference type="PANTHER" id="PTHR47800">
    <property type="entry name" value="C2 DOMAIN-CONTAINING PROTEIN"/>
    <property type="match status" value="1"/>
</dbReference>
<keyword evidence="4" id="KW-1185">Reference proteome</keyword>
<dbReference type="Pfam" id="PF00168">
    <property type="entry name" value="C2"/>
    <property type="match status" value="1"/>
</dbReference>
<dbReference type="Gene3D" id="2.60.40.150">
    <property type="entry name" value="C2 domain"/>
    <property type="match status" value="1"/>
</dbReference>
<dbReference type="Proteomes" id="UP000738325">
    <property type="component" value="Unassembled WGS sequence"/>
</dbReference>
<evidence type="ECO:0000313" key="4">
    <source>
        <dbReference type="Proteomes" id="UP000738325"/>
    </source>
</evidence>
<feature type="domain" description="C2" evidence="2">
    <location>
        <begin position="46"/>
        <end position="171"/>
    </location>
</feature>
<proteinExistence type="predicted"/>
<reference evidence="3" key="1">
    <citation type="journal article" date="2020" name="Fungal Divers.">
        <title>Resolving the Mortierellaceae phylogeny through synthesis of multi-gene phylogenetics and phylogenomics.</title>
        <authorList>
            <person name="Vandepol N."/>
            <person name="Liber J."/>
            <person name="Desiro A."/>
            <person name="Na H."/>
            <person name="Kennedy M."/>
            <person name="Barry K."/>
            <person name="Grigoriev I.V."/>
            <person name="Miller A.N."/>
            <person name="O'Donnell K."/>
            <person name="Stajich J.E."/>
            <person name="Bonito G."/>
        </authorList>
    </citation>
    <scope>NUCLEOTIDE SEQUENCE</scope>
    <source>
        <strain evidence="3">REB-010B</strain>
    </source>
</reference>
<dbReference type="InterPro" id="IPR000008">
    <property type="entry name" value="C2_dom"/>
</dbReference>
<dbReference type="OrthoDB" id="73919at2759"/>
<accession>A0A9P6RWY9</accession>
<dbReference type="SUPFAM" id="SSF49562">
    <property type="entry name" value="C2 domain (Calcium/lipid-binding domain, CaLB)"/>
    <property type="match status" value="1"/>
</dbReference>
<dbReference type="InterPro" id="IPR035892">
    <property type="entry name" value="C2_domain_sf"/>
</dbReference>
<evidence type="ECO:0000256" key="1">
    <source>
        <dbReference type="SAM" id="MobiDB-lite"/>
    </source>
</evidence>
<dbReference type="AlphaFoldDB" id="A0A9P6RWY9"/>
<dbReference type="PROSITE" id="PS50004">
    <property type="entry name" value="C2"/>
    <property type="match status" value="1"/>
</dbReference>
<gene>
    <name evidence="3" type="ORF">BGZ99_005757</name>
</gene>
<dbReference type="GO" id="GO:0010628">
    <property type="term" value="P:positive regulation of gene expression"/>
    <property type="evidence" value="ECO:0007669"/>
    <property type="project" value="TreeGrafter"/>
</dbReference>
<feature type="region of interest" description="Disordered" evidence="1">
    <location>
        <begin position="1"/>
        <end position="44"/>
    </location>
</feature>
<evidence type="ECO:0000259" key="2">
    <source>
        <dbReference type="PROSITE" id="PS50004"/>
    </source>
</evidence>
<name>A0A9P6RWY9_9FUNG</name>
<dbReference type="PANTHER" id="PTHR47800:SF5">
    <property type="entry name" value="FER-1-LIKE PROTEIN 6"/>
    <property type="match status" value="1"/>
</dbReference>
<dbReference type="SMART" id="SM00239">
    <property type="entry name" value="C2"/>
    <property type="match status" value="1"/>
</dbReference>
<comment type="caution">
    <text evidence="3">The sequence shown here is derived from an EMBL/GenBank/DDBJ whole genome shotgun (WGS) entry which is preliminary data.</text>
</comment>
<dbReference type="CDD" id="cd00030">
    <property type="entry name" value="C2"/>
    <property type="match status" value="1"/>
</dbReference>
<protein>
    <recommendedName>
        <fullName evidence="2">C2 domain-containing protein</fullName>
    </recommendedName>
</protein>
<sequence>MFTALHKSVSNLVHHHHRDKKTVDDSGDTNTDNGDTDRDNAAQDGDVQDANLVLSPDSAVDTNPSCNWDFTIVFKGAKGLPRADLLSSDPFLEAYLGPPEDKESLSFVTGVQWATLNPTWNASWHLLNVTEGMMIKILIKDKNKMMVDTYLGRASLVLGAKLEGTQEHLLDIWKSNDHKHGHVIVETTGTRSAGMSAALTKASTSGPCRYSRHTSYAAGVLTWERRYEFYVYRVRLYHVFDVFGTDPRQYQHWNSNYDAAKRIFADNLEGLNIRNAIHSQHSYLYRHGRNTIYDALATAEDWANLLHGPRLKKQQSTQIEQDLKTVVFTYSIVPRGLYFSETGTAFFQDFMSKHAMHANRAQEVIYSGEFRLFRDPDHNNDWTLLIDNNSGTYAPKKEVLPKVKELFELNFPDLVVMALDREDPYLVEIKEQTKKIEAEVAAQQSQRLVLFGSKSQEEVHHVHEKEDEECET</sequence>
<organism evidence="3 4">
    <name type="scientific">Dissophora globulifera</name>
    <dbReference type="NCBI Taxonomy" id="979702"/>
    <lineage>
        <taxon>Eukaryota</taxon>
        <taxon>Fungi</taxon>
        <taxon>Fungi incertae sedis</taxon>
        <taxon>Mucoromycota</taxon>
        <taxon>Mortierellomycotina</taxon>
        <taxon>Mortierellomycetes</taxon>
        <taxon>Mortierellales</taxon>
        <taxon>Mortierellaceae</taxon>
        <taxon>Dissophora</taxon>
    </lineage>
</organism>
<dbReference type="EMBL" id="JAAAIP010000038">
    <property type="protein sequence ID" value="KAG0328239.1"/>
    <property type="molecule type" value="Genomic_DNA"/>
</dbReference>